<feature type="transmembrane region" description="Helical" evidence="12">
    <location>
        <begin position="12"/>
        <end position="30"/>
    </location>
</feature>
<evidence type="ECO:0000256" key="5">
    <source>
        <dbReference type="ARBA" id="ARBA00022989"/>
    </source>
</evidence>
<feature type="transmembrane region" description="Helical" evidence="12">
    <location>
        <begin position="108"/>
        <end position="130"/>
    </location>
</feature>
<keyword evidence="6" id="KW-0915">Sodium</keyword>
<comment type="catalytic activity">
    <reaction evidence="11">
        <text>K(+)(in) + H(+)(out) = K(+)(out) + H(+)(in)</text>
        <dbReference type="Rhea" id="RHEA:29467"/>
        <dbReference type="ChEBI" id="CHEBI:15378"/>
        <dbReference type="ChEBI" id="CHEBI:29103"/>
    </reaction>
</comment>
<dbReference type="OrthoDB" id="441412at2759"/>
<evidence type="ECO:0000256" key="7">
    <source>
        <dbReference type="ARBA" id="ARBA00023065"/>
    </source>
</evidence>
<dbReference type="GO" id="GO:0098719">
    <property type="term" value="P:sodium ion import across plasma membrane"/>
    <property type="evidence" value="ECO:0007669"/>
    <property type="project" value="TreeGrafter"/>
</dbReference>
<feature type="transmembrane region" description="Helical" evidence="12">
    <location>
        <begin position="236"/>
        <end position="255"/>
    </location>
</feature>
<dbReference type="GO" id="GO:0015386">
    <property type="term" value="F:potassium:proton antiporter activity"/>
    <property type="evidence" value="ECO:0007669"/>
    <property type="project" value="TreeGrafter"/>
</dbReference>
<evidence type="ECO:0000256" key="8">
    <source>
        <dbReference type="ARBA" id="ARBA00023136"/>
    </source>
</evidence>
<dbReference type="GeneID" id="17037243"/>
<protein>
    <submittedName>
        <fullName evidence="14">Sodium/hydrogen exchanger</fullName>
    </submittedName>
</protein>
<keyword evidence="4 12" id="KW-0812">Transmembrane</keyword>
<keyword evidence="5 12" id="KW-1133">Transmembrane helix</keyword>
<evidence type="ECO:0000256" key="9">
    <source>
        <dbReference type="ARBA" id="ARBA00023201"/>
    </source>
</evidence>
<evidence type="ECO:0000256" key="2">
    <source>
        <dbReference type="ARBA" id="ARBA00022448"/>
    </source>
</evidence>
<organism evidence="14 15">
    <name type="scientific">Coccomyxa subellipsoidea (strain C-169)</name>
    <name type="common">Green microalga</name>
    <dbReference type="NCBI Taxonomy" id="574566"/>
    <lineage>
        <taxon>Eukaryota</taxon>
        <taxon>Viridiplantae</taxon>
        <taxon>Chlorophyta</taxon>
        <taxon>core chlorophytes</taxon>
        <taxon>Trebouxiophyceae</taxon>
        <taxon>Trebouxiophyceae incertae sedis</taxon>
        <taxon>Coccomyxaceae</taxon>
        <taxon>Coccomyxa</taxon>
        <taxon>Coccomyxa subellipsoidea</taxon>
    </lineage>
</organism>
<feature type="domain" description="Cation/H+ exchanger transmembrane" evidence="13">
    <location>
        <begin position="35"/>
        <end position="376"/>
    </location>
</feature>
<feature type="transmembrane region" description="Helical" evidence="12">
    <location>
        <begin position="318"/>
        <end position="339"/>
    </location>
</feature>
<dbReference type="GO" id="GO:0051453">
    <property type="term" value="P:regulation of intracellular pH"/>
    <property type="evidence" value="ECO:0007669"/>
    <property type="project" value="TreeGrafter"/>
</dbReference>
<dbReference type="InterPro" id="IPR006153">
    <property type="entry name" value="Cation/H_exchanger_TM"/>
</dbReference>
<evidence type="ECO:0000256" key="1">
    <source>
        <dbReference type="ARBA" id="ARBA00004651"/>
    </source>
</evidence>
<accession>I0YLN4</accession>
<keyword evidence="2" id="KW-0813">Transport</keyword>
<evidence type="ECO:0000256" key="4">
    <source>
        <dbReference type="ARBA" id="ARBA00022692"/>
    </source>
</evidence>
<dbReference type="eggNOG" id="KOG1965">
    <property type="taxonomic scope" value="Eukaryota"/>
</dbReference>
<dbReference type="AlphaFoldDB" id="I0YLN4"/>
<comment type="catalytic activity">
    <reaction evidence="10">
        <text>Na(+)(in) + H(+)(out) = Na(+)(out) + H(+)(in)</text>
        <dbReference type="Rhea" id="RHEA:29419"/>
        <dbReference type="ChEBI" id="CHEBI:15378"/>
        <dbReference type="ChEBI" id="CHEBI:29101"/>
    </reaction>
</comment>
<dbReference type="PANTHER" id="PTHR10110:SF86">
    <property type="entry name" value="SODIUM_HYDROGEN EXCHANGER 7"/>
    <property type="match status" value="1"/>
</dbReference>
<evidence type="ECO:0000313" key="15">
    <source>
        <dbReference type="Proteomes" id="UP000007264"/>
    </source>
</evidence>
<dbReference type="Gene3D" id="6.10.140.1330">
    <property type="match status" value="1"/>
</dbReference>
<dbReference type="RefSeq" id="XP_005643847.1">
    <property type="nucleotide sequence ID" value="XM_005643790.1"/>
</dbReference>
<dbReference type="Pfam" id="PF00999">
    <property type="entry name" value="Na_H_Exchanger"/>
    <property type="match status" value="1"/>
</dbReference>
<sequence length="382" mass="39761">MAGDGAAGSSEPDALFVAVFALFLGALTRSALHWTRIPYSVLLLDIDPHLLTSLFLPPVLFAGAYGLPRRVLIMAAAHVALLGGAAVITGTAMTAVAVKFVLPYGWTWPQSLLFGAIAAATDPVAAVALLREVNAPEEIRVTVDGEALVDDGVAAVLFIVFQRYTAGEAQSPGGVASLLCRQSLGGPAVGLAFALCLLAWLRFVPAAQQEPVLAATLMLVAAYGCFFVADEVLATNGILAVVTLGMAMACLGHHATSACLDSPGAATQAAMQEHVNVIWEAVEYMANTLIFVVIRCINIALLWPLLARTGGGITLTSALLTAWSGLRGIVGLALALYILTDPAIGNAAYRMQAFFLMSTTIVLTVVMQGSLYGPLLLVSNPS</sequence>
<comment type="subcellular location">
    <subcellularLocation>
        <location evidence="1">Cell membrane</location>
        <topology evidence="1">Multi-pass membrane protein</topology>
    </subcellularLocation>
</comment>
<reference evidence="14 15" key="1">
    <citation type="journal article" date="2012" name="Genome Biol.">
        <title>The genome of the polar eukaryotic microalga coccomyxa subellipsoidea reveals traits of cold adaptation.</title>
        <authorList>
            <person name="Blanc G."/>
            <person name="Agarkova I."/>
            <person name="Grimwood J."/>
            <person name="Kuo A."/>
            <person name="Brueggeman A."/>
            <person name="Dunigan D."/>
            <person name="Gurnon J."/>
            <person name="Ladunga I."/>
            <person name="Lindquist E."/>
            <person name="Lucas S."/>
            <person name="Pangilinan J."/>
            <person name="Proschold T."/>
            <person name="Salamov A."/>
            <person name="Schmutz J."/>
            <person name="Weeks D."/>
            <person name="Yamada T."/>
            <person name="Claverie J.M."/>
            <person name="Grigoriev I."/>
            <person name="Van Etten J."/>
            <person name="Lomsadze A."/>
            <person name="Borodovsky M."/>
        </authorList>
    </citation>
    <scope>NUCLEOTIDE SEQUENCE [LARGE SCALE GENOMIC DNA]</scope>
    <source>
        <strain evidence="14 15">C-169</strain>
    </source>
</reference>
<evidence type="ECO:0000256" key="3">
    <source>
        <dbReference type="ARBA" id="ARBA00022475"/>
    </source>
</evidence>
<dbReference type="InterPro" id="IPR018422">
    <property type="entry name" value="Cation/H_exchanger_CPA1"/>
</dbReference>
<keyword evidence="8 12" id="KW-0472">Membrane</keyword>
<keyword evidence="15" id="KW-1185">Reference proteome</keyword>
<proteinExistence type="predicted"/>
<evidence type="ECO:0000256" key="11">
    <source>
        <dbReference type="ARBA" id="ARBA00047912"/>
    </source>
</evidence>
<dbReference type="EMBL" id="AGSI01000019">
    <property type="protein sequence ID" value="EIE19303.1"/>
    <property type="molecule type" value="Genomic_DNA"/>
</dbReference>
<dbReference type="KEGG" id="csl:COCSUDRAFT_44661"/>
<feature type="transmembrane region" description="Helical" evidence="12">
    <location>
        <begin position="211"/>
        <end position="229"/>
    </location>
</feature>
<dbReference type="Proteomes" id="UP000007264">
    <property type="component" value="Unassembled WGS sequence"/>
</dbReference>
<evidence type="ECO:0000313" key="14">
    <source>
        <dbReference type="EMBL" id="EIE19303.1"/>
    </source>
</evidence>
<dbReference type="PANTHER" id="PTHR10110">
    <property type="entry name" value="SODIUM/HYDROGEN EXCHANGER"/>
    <property type="match status" value="1"/>
</dbReference>
<evidence type="ECO:0000256" key="10">
    <source>
        <dbReference type="ARBA" id="ARBA00047524"/>
    </source>
</evidence>
<feature type="transmembrane region" description="Helical" evidence="12">
    <location>
        <begin position="284"/>
        <end position="306"/>
    </location>
</feature>
<feature type="transmembrane region" description="Helical" evidence="12">
    <location>
        <begin position="351"/>
        <end position="378"/>
    </location>
</feature>
<name>I0YLN4_COCSC</name>
<evidence type="ECO:0000256" key="12">
    <source>
        <dbReference type="SAM" id="Phobius"/>
    </source>
</evidence>
<dbReference type="GO" id="GO:0005886">
    <property type="term" value="C:plasma membrane"/>
    <property type="evidence" value="ECO:0007669"/>
    <property type="project" value="UniProtKB-SubCell"/>
</dbReference>
<feature type="transmembrane region" description="Helical" evidence="12">
    <location>
        <begin position="184"/>
        <end position="205"/>
    </location>
</feature>
<dbReference type="GO" id="GO:0015385">
    <property type="term" value="F:sodium:proton antiporter activity"/>
    <property type="evidence" value="ECO:0007669"/>
    <property type="project" value="InterPro"/>
</dbReference>
<keyword evidence="7" id="KW-0406">Ion transport</keyword>
<keyword evidence="3" id="KW-1003">Cell membrane</keyword>
<keyword evidence="9" id="KW-0739">Sodium transport</keyword>
<evidence type="ECO:0000256" key="6">
    <source>
        <dbReference type="ARBA" id="ARBA00023053"/>
    </source>
</evidence>
<evidence type="ECO:0000259" key="13">
    <source>
        <dbReference type="Pfam" id="PF00999"/>
    </source>
</evidence>
<feature type="transmembrane region" description="Helical" evidence="12">
    <location>
        <begin position="79"/>
        <end position="102"/>
    </location>
</feature>
<gene>
    <name evidence="14" type="ORF">COCSUDRAFT_44661</name>
</gene>
<comment type="caution">
    <text evidence="14">The sequence shown here is derived from an EMBL/GenBank/DDBJ whole genome shotgun (WGS) entry which is preliminary data.</text>
</comment>